<dbReference type="PANTHER" id="PTHR10229:SF0">
    <property type="entry name" value="GTP-BINDING PROTEIN 6-RELATED"/>
    <property type="match status" value="1"/>
</dbReference>
<keyword evidence="2" id="KW-0547">Nucleotide-binding</keyword>
<evidence type="ECO:0000256" key="2">
    <source>
        <dbReference type="ARBA" id="ARBA00022741"/>
    </source>
</evidence>
<dbReference type="InterPro" id="IPR032305">
    <property type="entry name" value="GTP-bd_M"/>
</dbReference>
<proteinExistence type="predicted"/>
<feature type="coiled-coil region" evidence="5">
    <location>
        <begin position="241"/>
        <end position="268"/>
    </location>
</feature>
<dbReference type="EMBL" id="AP028912">
    <property type="protein sequence ID" value="BES93220.1"/>
    <property type="molecule type" value="Genomic_DNA"/>
</dbReference>
<name>A0ABN7ALW4_9HEMI</name>
<dbReference type="Pfam" id="PF13167">
    <property type="entry name" value="GTP-bdg_N"/>
    <property type="match status" value="1"/>
</dbReference>
<dbReference type="Gene3D" id="3.40.50.11060">
    <property type="entry name" value="GTPase HflX, N-terminal domain"/>
    <property type="match status" value="1"/>
</dbReference>
<dbReference type="Proteomes" id="UP001307889">
    <property type="component" value="Chromosome 4"/>
</dbReference>
<dbReference type="Pfam" id="PF16360">
    <property type="entry name" value="GTP-bdg_M"/>
    <property type="match status" value="1"/>
</dbReference>
<keyword evidence="1" id="KW-0479">Metal-binding</keyword>
<dbReference type="CDD" id="cd01878">
    <property type="entry name" value="HflX"/>
    <property type="match status" value="1"/>
</dbReference>
<evidence type="ECO:0000256" key="5">
    <source>
        <dbReference type="SAM" id="Coils"/>
    </source>
</evidence>
<accession>A0ABN7ALW4</accession>
<dbReference type="SUPFAM" id="SSF52540">
    <property type="entry name" value="P-loop containing nucleoside triphosphate hydrolases"/>
    <property type="match status" value="1"/>
</dbReference>
<dbReference type="InterPro" id="IPR006073">
    <property type="entry name" value="GTP-bd"/>
</dbReference>
<feature type="domain" description="Hflx-type G" evidence="6">
    <location>
        <begin position="275"/>
        <end position="439"/>
    </location>
</feature>
<evidence type="ECO:0000256" key="3">
    <source>
        <dbReference type="ARBA" id="ARBA00022842"/>
    </source>
</evidence>
<dbReference type="PANTHER" id="PTHR10229">
    <property type="entry name" value="GTP-BINDING PROTEIN HFLX"/>
    <property type="match status" value="1"/>
</dbReference>
<keyword evidence="3" id="KW-0460">Magnesium</keyword>
<evidence type="ECO:0000313" key="8">
    <source>
        <dbReference type="Proteomes" id="UP001307889"/>
    </source>
</evidence>
<dbReference type="PROSITE" id="PS51705">
    <property type="entry name" value="G_HFLX"/>
    <property type="match status" value="1"/>
</dbReference>
<gene>
    <name evidence="7" type="ORF">NTJ_06027</name>
</gene>
<keyword evidence="8" id="KW-1185">Reference proteome</keyword>
<sequence length="503" mass="56582">MLAPIRWKLCSSLISTASESNIFKTRKTAACRPRKTCGCQIARNYANESDTALEDEELVISDLGKSLRSIRLAGDPHQVYLIQPYIKWGPQKDHLTPPELKLEEAEALIRTLPRWTVVKSRIVPLTSFDRKSFFGEGNLNDITWKTRSLQTITSVFINTKSLKLPQHLFLEQAFGVPVFDRHSIVINIFKKHAKTKEAKLQVALAEIPYFWSRIRGINESEIFDVSHVGIGGAGTFEEKRLTILKERERKIKEEIKRLRANRELLRAKRQENELPTVAIVGYTNAGKTSLIKALTSEEGLTPEDKLFATLDVTVHATLLPTNVKILLVDTIGFISDIPTNLLEPFVATLEDAILADVIVHVQDVSHPNSKAQEETVLKTLKSLDLPESLMNSIISVGNKVDKLGSNAELPENILPISCKDGRGLDELLDRIEDQVYKNTGMKKMKIKVPNGGEEYQWLQRNASIFGFDEDPKNSQTVILSLAITKAKLEKFKHEFILKKAKGS</sequence>
<dbReference type="InterPro" id="IPR025121">
    <property type="entry name" value="GTPase_HflX_N"/>
</dbReference>
<keyword evidence="5" id="KW-0175">Coiled coil</keyword>
<evidence type="ECO:0000313" key="7">
    <source>
        <dbReference type="EMBL" id="BES93220.1"/>
    </source>
</evidence>
<evidence type="ECO:0000259" key="6">
    <source>
        <dbReference type="PROSITE" id="PS51705"/>
    </source>
</evidence>
<evidence type="ECO:0000256" key="4">
    <source>
        <dbReference type="ARBA" id="ARBA00023134"/>
    </source>
</evidence>
<dbReference type="Gene3D" id="3.40.50.300">
    <property type="entry name" value="P-loop containing nucleotide triphosphate hydrolases"/>
    <property type="match status" value="1"/>
</dbReference>
<dbReference type="InterPro" id="IPR030394">
    <property type="entry name" value="G_HFLX_dom"/>
</dbReference>
<organism evidence="7 8">
    <name type="scientific">Nesidiocoris tenuis</name>
    <dbReference type="NCBI Taxonomy" id="355587"/>
    <lineage>
        <taxon>Eukaryota</taxon>
        <taxon>Metazoa</taxon>
        <taxon>Ecdysozoa</taxon>
        <taxon>Arthropoda</taxon>
        <taxon>Hexapoda</taxon>
        <taxon>Insecta</taxon>
        <taxon>Pterygota</taxon>
        <taxon>Neoptera</taxon>
        <taxon>Paraneoptera</taxon>
        <taxon>Hemiptera</taxon>
        <taxon>Heteroptera</taxon>
        <taxon>Panheteroptera</taxon>
        <taxon>Cimicomorpha</taxon>
        <taxon>Miridae</taxon>
        <taxon>Dicyphina</taxon>
        <taxon>Nesidiocoris</taxon>
    </lineage>
</organism>
<keyword evidence="4" id="KW-0342">GTP-binding</keyword>
<reference evidence="7 8" key="1">
    <citation type="submission" date="2023-09" db="EMBL/GenBank/DDBJ databases">
        <title>Nesidiocoris tenuis whole genome shotgun sequence.</title>
        <authorList>
            <person name="Shibata T."/>
            <person name="Shimoda M."/>
            <person name="Kobayashi T."/>
            <person name="Uehara T."/>
        </authorList>
    </citation>
    <scope>NUCLEOTIDE SEQUENCE [LARGE SCALE GENOMIC DNA]</scope>
    <source>
        <strain evidence="7 8">Japan</strain>
    </source>
</reference>
<dbReference type="InterPro" id="IPR042108">
    <property type="entry name" value="GTPase_HflX_N_sf"/>
</dbReference>
<protein>
    <recommendedName>
        <fullName evidence="6">Hflx-type G domain-containing protein</fullName>
    </recommendedName>
</protein>
<dbReference type="NCBIfam" id="TIGR03156">
    <property type="entry name" value="GTP_HflX"/>
    <property type="match status" value="1"/>
</dbReference>
<dbReference type="InterPro" id="IPR027417">
    <property type="entry name" value="P-loop_NTPase"/>
</dbReference>
<evidence type="ECO:0000256" key="1">
    <source>
        <dbReference type="ARBA" id="ARBA00022723"/>
    </source>
</evidence>
<dbReference type="Pfam" id="PF01926">
    <property type="entry name" value="MMR_HSR1"/>
    <property type="match status" value="1"/>
</dbReference>
<dbReference type="InterPro" id="IPR016496">
    <property type="entry name" value="GTPase_HflX"/>
</dbReference>